<feature type="domain" description="TrwC relaxase" evidence="1">
    <location>
        <begin position="53"/>
        <end position="256"/>
    </location>
</feature>
<sequence length="725" mass="79178">MRLFKIRGSLGYYAQQELSDEIGIMRRLDFSGSEDRDRTEVVGLGDAIDAAEGVRNPIKALDFTIAAPKAVSVLWALASDAERDQIEGVHHVAVARTFRLMVELDSAKCSRGVLAPIENLAAFDIGHRLSRAGDPHLHSHLVVINSAMAGDRTVALDHERWARGLPVYELCYRSELAHLLHSLGVELTGIGLESWQIKGQPESLLTVFSKRRHDVVATVEGSRSSRSRQLAVLATRQPKVLYSQAELRARWESEARLGADRAPLAVPARGGSRAVAKVRVNDPLLNEFARAIEQGASGIQAVTEVALVRAFGEEHAFRLLSHGKTGFAGKHIGLDGTLCQSYRSLSVSERLLLMETPMSNLKVVHTSRELVSMVQAFEQAGVHAGDRVAVATRTPQEAALIVGFGNYRPSSMGPTLIVDANAMSASELHELVRRGPTLVRSPGEPVTSTTSTTVLGLEGAASEALVVAESAGVLWNLFVADCTRWVESECEERVFFSTPSAGLTAKLRREVAIRSPDSVVGHLGSKPLFRGERVVLADGSDGRIIKLDGDCAEIRVGESTEICRTGEIRFMGFGMHAPGCKAVTYGASAPEDGLVERAYLCQPELSDLTQSLELIKDQNGVSWIQDTAVASISQARLRELVRTNGRFIGEELYRLRSVTNTLSGVYDRAEEFGFDSRRGRDRIMDERLAMQQGRSVRGRGNAYSNLGHLSWEQRPSSESELTLER</sequence>
<proteinExistence type="predicted"/>
<evidence type="ECO:0000259" key="1">
    <source>
        <dbReference type="Pfam" id="PF08751"/>
    </source>
</evidence>
<dbReference type="NCBIfam" id="NF041492">
    <property type="entry name" value="MobF"/>
    <property type="match status" value="1"/>
</dbReference>
<dbReference type="eggNOG" id="COG0507">
    <property type="taxonomic scope" value="Bacteria"/>
</dbReference>
<dbReference type="InterPro" id="IPR014862">
    <property type="entry name" value="TrwC"/>
</dbReference>
<name>A0A0D8FY93_9ACTN</name>
<dbReference type="STRING" id="1121877.FEAC_01870"/>
<organism evidence="2 3">
    <name type="scientific">Ferrimicrobium acidiphilum DSM 19497</name>
    <dbReference type="NCBI Taxonomy" id="1121877"/>
    <lineage>
        <taxon>Bacteria</taxon>
        <taxon>Bacillati</taxon>
        <taxon>Actinomycetota</taxon>
        <taxon>Acidimicrobiia</taxon>
        <taxon>Acidimicrobiales</taxon>
        <taxon>Acidimicrobiaceae</taxon>
        <taxon>Ferrimicrobium</taxon>
    </lineage>
</organism>
<dbReference type="Pfam" id="PF08751">
    <property type="entry name" value="TrwC"/>
    <property type="match status" value="1"/>
</dbReference>
<protein>
    <submittedName>
        <fullName evidence="2">Multifunctional conjugation protein TraI</fullName>
    </submittedName>
</protein>
<comment type="caution">
    <text evidence="2">The sequence shown here is derived from an EMBL/GenBank/DDBJ whole genome shotgun (WGS) entry which is preliminary data.</text>
</comment>
<dbReference type="EMBL" id="JXUW01000001">
    <property type="protein sequence ID" value="KJE78195.1"/>
    <property type="molecule type" value="Genomic_DNA"/>
</dbReference>
<dbReference type="Proteomes" id="UP000032336">
    <property type="component" value="Unassembled WGS sequence"/>
</dbReference>
<reference evidence="2 3" key="1">
    <citation type="submission" date="2015-01" db="EMBL/GenBank/DDBJ databases">
        <title>Draft genome of the acidophilic iron oxidizer Ferrimicrobium acidiphilum strain T23.</title>
        <authorList>
            <person name="Poehlein A."/>
            <person name="Eisen S."/>
            <person name="Schloemann M."/>
            <person name="Johnson B.D."/>
            <person name="Daniel R."/>
            <person name="Muehling M."/>
        </authorList>
    </citation>
    <scope>NUCLEOTIDE SEQUENCE [LARGE SCALE GENOMIC DNA]</scope>
    <source>
        <strain evidence="2 3">T23</strain>
    </source>
</reference>
<dbReference type="SUPFAM" id="SSF55464">
    <property type="entry name" value="Origin of replication-binding domain, RBD-like"/>
    <property type="match status" value="1"/>
</dbReference>
<accession>A0A0D8FY93</accession>
<dbReference type="RefSeq" id="WP_152623006.1">
    <property type="nucleotide sequence ID" value="NZ_JXUW01000001.1"/>
</dbReference>
<dbReference type="AlphaFoldDB" id="A0A0D8FY93"/>
<evidence type="ECO:0000313" key="2">
    <source>
        <dbReference type="EMBL" id="KJE78195.1"/>
    </source>
</evidence>
<evidence type="ECO:0000313" key="3">
    <source>
        <dbReference type="Proteomes" id="UP000032336"/>
    </source>
</evidence>
<keyword evidence="3" id="KW-1185">Reference proteome</keyword>
<dbReference type="OrthoDB" id="4524286at2"/>
<gene>
    <name evidence="2" type="primary">traI1</name>
    <name evidence="2" type="ORF">FEAC_01870</name>
</gene>
<dbReference type="GeneID" id="78371539"/>